<keyword evidence="2" id="KW-1185">Reference proteome</keyword>
<reference evidence="2" key="1">
    <citation type="journal article" date="2016" name="Nat. Commun.">
        <title>The Gonium pectorale genome demonstrates co-option of cell cycle regulation during the evolution of multicellularity.</title>
        <authorList>
            <person name="Hanschen E.R."/>
            <person name="Marriage T.N."/>
            <person name="Ferris P.J."/>
            <person name="Hamaji T."/>
            <person name="Toyoda A."/>
            <person name="Fujiyama A."/>
            <person name="Neme R."/>
            <person name="Noguchi H."/>
            <person name="Minakuchi Y."/>
            <person name="Suzuki M."/>
            <person name="Kawai-Toyooka H."/>
            <person name="Smith D.R."/>
            <person name="Sparks H."/>
            <person name="Anderson J."/>
            <person name="Bakaric R."/>
            <person name="Luria V."/>
            <person name="Karger A."/>
            <person name="Kirschner M.W."/>
            <person name="Durand P.M."/>
            <person name="Michod R.E."/>
            <person name="Nozaki H."/>
            <person name="Olson B.J."/>
        </authorList>
    </citation>
    <scope>NUCLEOTIDE SEQUENCE [LARGE SCALE GENOMIC DNA]</scope>
    <source>
        <strain evidence="2">NIES-2863</strain>
    </source>
</reference>
<dbReference type="GO" id="GO:0016020">
    <property type="term" value="C:membrane"/>
    <property type="evidence" value="ECO:0007669"/>
    <property type="project" value="TreeGrafter"/>
</dbReference>
<dbReference type="GO" id="GO:0004620">
    <property type="term" value="F:phospholipase activity"/>
    <property type="evidence" value="ECO:0007669"/>
    <property type="project" value="TreeGrafter"/>
</dbReference>
<proteinExistence type="predicted"/>
<name>A0A150GIT9_GONPE</name>
<protein>
    <submittedName>
        <fullName evidence="1">Uncharacterized protein</fullName>
    </submittedName>
</protein>
<accession>A0A150GIT9</accession>
<dbReference type="EMBL" id="LSYV01000021">
    <property type="protein sequence ID" value="KXZ49731.1"/>
    <property type="molecule type" value="Genomic_DNA"/>
</dbReference>
<comment type="caution">
    <text evidence="1">The sequence shown here is derived from an EMBL/GenBank/DDBJ whole genome shotgun (WGS) entry which is preliminary data.</text>
</comment>
<dbReference type="PANTHER" id="PTHR12393:SF6">
    <property type="entry name" value="SPHINGOMYELIN PHOSPHODIESTERASE 2"/>
    <property type="match status" value="1"/>
</dbReference>
<dbReference type="GO" id="GO:0005783">
    <property type="term" value="C:endoplasmic reticulum"/>
    <property type="evidence" value="ECO:0007669"/>
    <property type="project" value="TreeGrafter"/>
</dbReference>
<dbReference type="AlphaFoldDB" id="A0A150GIT9"/>
<evidence type="ECO:0000313" key="2">
    <source>
        <dbReference type="Proteomes" id="UP000075714"/>
    </source>
</evidence>
<evidence type="ECO:0000313" key="1">
    <source>
        <dbReference type="EMBL" id="KXZ49731.1"/>
    </source>
</evidence>
<dbReference type="GO" id="GO:0071944">
    <property type="term" value="C:cell periphery"/>
    <property type="evidence" value="ECO:0007669"/>
    <property type="project" value="TreeGrafter"/>
</dbReference>
<gene>
    <name evidence="1" type="ORF">GPECTOR_20g588</name>
</gene>
<dbReference type="Proteomes" id="UP000075714">
    <property type="component" value="Unassembled WGS sequence"/>
</dbReference>
<dbReference type="GO" id="GO:0046513">
    <property type="term" value="P:ceramide biosynthetic process"/>
    <property type="evidence" value="ECO:0007669"/>
    <property type="project" value="TreeGrafter"/>
</dbReference>
<sequence>MVAPSLAASAAHGRQRTAQQIVWPQLLPELAERIVGCLDHNHIAATFRRISKTTAAHFSGPLHATIHLSEPVPPHAFAAHWLTPGATRGLTLVRRRKLVRLVAASGVLPNLEVALQAVGYDGAVGGAFEAAAGAGQLLTCQWLWNHRRNRECDQRIARFALTPAADFKQKAALLSAAAGSPTPDWAAKVEWLEAQGCPRSSDMVMRAANLPDDVAAAGAAGRGALFQSCRVGLLAWLRERGCRWDCGAYSAAANAGCEAALEWLAQQGCPMQSVDPPPYTAQDSGGVPYIKACANGDLATARCLRRLGVPWGPAGSVFLGAAKGYGYLPNAPLPLLRWLLEEGCPVDYEAVEAGMVEWDGRPPWTEEVLALLREHLGRRQA</sequence>
<dbReference type="GO" id="GO:0030149">
    <property type="term" value="P:sphingolipid catabolic process"/>
    <property type="evidence" value="ECO:0007669"/>
    <property type="project" value="TreeGrafter"/>
</dbReference>
<organism evidence="1 2">
    <name type="scientific">Gonium pectorale</name>
    <name type="common">Green alga</name>
    <dbReference type="NCBI Taxonomy" id="33097"/>
    <lineage>
        <taxon>Eukaryota</taxon>
        <taxon>Viridiplantae</taxon>
        <taxon>Chlorophyta</taxon>
        <taxon>core chlorophytes</taxon>
        <taxon>Chlorophyceae</taxon>
        <taxon>CS clade</taxon>
        <taxon>Chlamydomonadales</taxon>
        <taxon>Volvocaceae</taxon>
        <taxon>Gonium</taxon>
    </lineage>
</organism>
<dbReference type="PANTHER" id="PTHR12393">
    <property type="entry name" value="SPHINGOMYELIN PHOSPHODIESTERASE RELATED"/>
    <property type="match status" value="1"/>
</dbReference>